<evidence type="ECO:0000313" key="8">
    <source>
        <dbReference type="EMBL" id="VFK79028.1"/>
    </source>
</evidence>
<evidence type="ECO:0000256" key="2">
    <source>
        <dbReference type="ARBA" id="ARBA00010740"/>
    </source>
</evidence>
<evidence type="ECO:0000256" key="3">
    <source>
        <dbReference type="ARBA" id="ARBA00015716"/>
    </source>
</evidence>
<dbReference type="Pfam" id="PF02620">
    <property type="entry name" value="YceD"/>
    <property type="match status" value="1"/>
</dbReference>
<dbReference type="InterPro" id="IPR039255">
    <property type="entry name" value="YceD_bac"/>
</dbReference>
<dbReference type="PANTHER" id="PTHR38099:SF1">
    <property type="entry name" value="LARGE RIBOSOMAL RNA SUBUNIT ACCUMULATION PROTEIN YCED"/>
    <property type="match status" value="1"/>
</dbReference>
<dbReference type="InterPro" id="IPR003772">
    <property type="entry name" value="YceD"/>
</dbReference>
<protein>
    <recommendedName>
        <fullName evidence="3">Large ribosomal RNA subunit accumulation protein YceD</fullName>
    </recommendedName>
    <alternativeName>
        <fullName evidence="5">23S rRNA accumulation protein YceD</fullName>
    </alternativeName>
</protein>
<evidence type="ECO:0000256" key="5">
    <source>
        <dbReference type="ARBA" id="ARBA00031841"/>
    </source>
</evidence>
<dbReference type="EMBL" id="CAADHB010000033">
    <property type="protein sequence ID" value="VFK79028.1"/>
    <property type="molecule type" value="Genomic_DNA"/>
</dbReference>
<dbReference type="EMBL" id="CAADFR010000040">
    <property type="protein sequence ID" value="VFK39482.1"/>
    <property type="molecule type" value="Genomic_DNA"/>
</dbReference>
<evidence type="ECO:0000313" key="7">
    <source>
        <dbReference type="EMBL" id="VFK44573.1"/>
    </source>
</evidence>
<organism evidence="7">
    <name type="scientific">Candidatus Kentrum sp. SD</name>
    <dbReference type="NCBI Taxonomy" id="2126332"/>
    <lineage>
        <taxon>Bacteria</taxon>
        <taxon>Pseudomonadati</taxon>
        <taxon>Pseudomonadota</taxon>
        <taxon>Gammaproteobacteria</taxon>
        <taxon>Candidatus Kentrum</taxon>
    </lineage>
</organism>
<name>A0A450YSS8_9GAMM</name>
<dbReference type="GO" id="GO:0005829">
    <property type="term" value="C:cytosol"/>
    <property type="evidence" value="ECO:0007669"/>
    <property type="project" value="TreeGrafter"/>
</dbReference>
<accession>A0A450YSS8</accession>
<dbReference type="EMBL" id="CAADFU010000040">
    <property type="protein sequence ID" value="VFK44573.1"/>
    <property type="molecule type" value="Genomic_DNA"/>
</dbReference>
<keyword evidence="4" id="KW-0690">Ribosome biogenesis</keyword>
<gene>
    <name evidence="8" type="ORF">BECKSD772D_GA0070982_103310</name>
    <name evidence="7" type="ORF">BECKSD772E_GA0070983_104010</name>
    <name evidence="6" type="ORF">BECKSD772F_GA0070984_104010</name>
</gene>
<evidence type="ECO:0000256" key="4">
    <source>
        <dbReference type="ARBA" id="ARBA00022517"/>
    </source>
</evidence>
<comment type="similarity">
    <text evidence="2">Belongs to the DUF177 domain family.</text>
</comment>
<dbReference type="GO" id="GO:0042254">
    <property type="term" value="P:ribosome biogenesis"/>
    <property type="evidence" value="ECO:0007669"/>
    <property type="project" value="UniProtKB-KW"/>
</dbReference>
<comment type="function">
    <text evidence="1">Plays a role in synthesis, processing and/or stability of 23S rRNA.</text>
</comment>
<evidence type="ECO:0000256" key="1">
    <source>
        <dbReference type="ARBA" id="ARBA00002868"/>
    </source>
</evidence>
<sequence length="186" mass="20859">MLRELPKLVYPLRLARSERVLRGRIALARMDRLQPLLATDVGCVEVNLDFGSDDQGYLSIQGKMRTELRLICQRCLGAMPFRVESDIRLNMISSDSQTAKHLKKQISPGFEPLVVMDEGTAMTLSDIVEDELILTLPAVPRHPDDACGIVGRSRIAESTYYDDRNKPFSVLESLMGRQENGVLGKK</sequence>
<dbReference type="PANTHER" id="PTHR38099">
    <property type="entry name" value="LARGE RIBOSOMAL RNA SUBUNIT ACCUMULATION PROTEIN YCED"/>
    <property type="match status" value="1"/>
</dbReference>
<reference evidence="7" key="1">
    <citation type="submission" date="2019-02" db="EMBL/GenBank/DDBJ databases">
        <authorList>
            <person name="Gruber-Vodicka R. H."/>
            <person name="Seah K. B. B."/>
        </authorList>
    </citation>
    <scope>NUCLEOTIDE SEQUENCE</scope>
    <source>
        <strain evidence="8">BECK_S127</strain>
        <strain evidence="7">BECK_S1320</strain>
        <strain evidence="6">BECK_S1321</strain>
    </source>
</reference>
<proteinExistence type="inferred from homology"/>
<evidence type="ECO:0000313" key="6">
    <source>
        <dbReference type="EMBL" id="VFK39482.1"/>
    </source>
</evidence>
<dbReference type="AlphaFoldDB" id="A0A450YSS8"/>